<name>A0A812I5A5_9DINO</name>
<dbReference type="Proteomes" id="UP000604046">
    <property type="component" value="Unassembled WGS sequence"/>
</dbReference>
<gene>
    <name evidence="1" type="ORF">SNAT2548_LOCUS2910</name>
</gene>
<protein>
    <submittedName>
        <fullName evidence="1">Uncharacterized protein</fullName>
    </submittedName>
</protein>
<keyword evidence="2" id="KW-1185">Reference proteome</keyword>
<dbReference type="EMBL" id="CAJNDS010000175">
    <property type="protein sequence ID" value="CAE7022222.1"/>
    <property type="molecule type" value="Genomic_DNA"/>
</dbReference>
<evidence type="ECO:0000313" key="1">
    <source>
        <dbReference type="EMBL" id="CAE7022222.1"/>
    </source>
</evidence>
<comment type="caution">
    <text evidence="1">The sequence shown here is derived from an EMBL/GenBank/DDBJ whole genome shotgun (WGS) entry which is preliminary data.</text>
</comment>
<reference evidence="1" key="1">
    <citation type="submission" date="2021-02" db="EMBL/GenBank/DDBJ databases">
        <authorList>
            <person name="Dougan E. K."/>
            <person name="Rhodes N."/>
            <person name="Thang M."/>
            <person name="Chan C."/>
        </authorList>
    </citation>
    <scope>NUCLEOTIDE SEQUENCE</scope>
</reference>
<accession>A0A812I5A5</accession>
<dbReference type="AlphaFoldDB" id="A0A812I5A5"/>
<evidence type="ECO:0000313" key="2">
    <source>
        <dbReference type="Proteomes" id="UP000604046"/>
    </source>
</evidence>
<dbReference type="OrthoDB" id="420835at2759"/>
<proteinExistence type="predicted"/>
<organism evidence="1 2">
    <name type="scientific">Symbiodinium natans</name>
    <dbReference type="NCBI Taxonomy" id="878477"/>
    <lineage>
        <taxon>Eukaryota</taxon>
        <taxon>Sar</taxon>
        <taxon>Alveolata</taxon>
        <taxon>Dinophyceae</taxon>
        <taxon>Suessiales</taxon>
        <taxon>Symbiodiniaceae</taxon>
        <taxon>Symbiodinium</taxon>
    </lineage>
</organism>
<sequence length="461" mass="50454">MVLNSVHSVGLGIQEMEAAQQVALLVSSGQTFKDAVHSVKASKPACHSYMDFVGVYAVYVQKFGEGTGFPLISFLSEFCKELSITVAVGEELFKAVCSWDLQEASTQFPFLRASLLACQLTSPKIVDGTARLLSKSDFDKLKSANLRQNLLQAEQMVADAYQVYVDSGKTTAVQRALGLMMVRLTLILVKKEKLGREKMEVYESPEHVAQLFAKEAMSNAASGSACGSDAKDQQDEQQALNLLGGLSVGEQALLQNKHLKNGGKYMHADHPDKIFVYTGLENDEARFVQPPGLFRKWKATRLPLPKVLPQDAAEGLMYGKSSVLAEAELLAEAQQMLFKVYKDHNSGDSATLDILSPTAIYASSSFAAQKLKLVPLAILSIRGMERPKATEVIVPFYFVKTTSKEDEVTMKISWKTLDGLTLPLLTNVKKISAKSVLLQASKDLLDKQEGKGSSSKKRKTT</sequence>